<organism evidence="3 4">
    <name type="scientific">Cardamine amara subsp. amara</name>
    <dbReference type="NCBI Taxonomy" id="228776"/>
    <lineage>
        <taxon>Eukaryota</taxon>
        <taxon>Viridiplantae</taxon>
        <taxon>Streptophyta</taxon>
        <taxon>Embryophyta</taxon>
        <taxon>Tracheophyta</taxon>
        <taxon>Spermatophyta</taxon>
        <taxon>Magnoliopsida</taxon>
        <taxon>eudicotyledons</taxon>
        <taxon>Gunneridae</taxon>
        <taxon>Pentapetalae</taxon>
        <taxon>rosids</taxon>
        <taxon>malvids</taxon>
        <taxon>Brassicales</taxon>
        <taxon>Brassicaceae</taxon>
        <taxon>Cardamineae</taxon>
        <taxon>Cardamine</taxon>
    </lineage>
</organism>
<gene>
    <name evidence="3" type="ORF">V5N11_003257</name>
</gene>
<dbReference type="Proteomes" id="UP001558713">
    <property type="component" value="Unassembled WGS sequence"/>
</dbReference>
<evidence type="ECO:0000313" key="4">
    <source>
        <dbReference type="Proteomes" id="UP001558713"/>
    </source>
</evidence>
<dbReference type="SMART" id="SM00239">
    <property type="entry name" value="C2"/>
    <property type="match status" value="2"/>
</dbReference>
<keyword evidence="4" id="KW-1185">Reference proteome</keyword>
<dbReference type="SUPFAM" id="SSF49562">
    <property type="entry name" value="C2 domain (Calcium/lipid-binding domain, CaLB)"/>
    <property type="match status" value="2"/>
</dbReference>
<feature type="region of interest" description="Disordered" evidence="1">
    <location>
        <begin position="396"/>
        <end position="445"/>
    </location>
</feature>
<dbReference type="CDD" id="cd04051">
    <property type="entry name" value="C2_SRC2_like"/>
    <property type="match status" value="1"/>
</dbReference>
<dbReference type="Gene3D" id="2.60.40.150">
    <property type="entry name" value="C2 domain"/>
    <property type="match status" value="2"/>
</dbReference>
<dbReference type="InterPro" id="IPR035892">
    <property type="entry name" value="C2_domain_sf"/>
</dbReference>
<feature type="domain" description="C2" evidence="2">
    <location>
        <begin position="183"/>
        <end position="314"/>
    </location>
</feature>
<feature type="domain" description="C2" evidence="2">
    <location>
        <begin position="1"/>
        <end position="123"/>
    </location>
</feature>
<proteinExistence type="predicted"/>
<dbReference type="PANTHER" id="PTHR32246">
    <property type="entry name" value="INGRESSION PROTEIN FIC1"/>
    <property type="match status" value="1"/>
</dbReference>
<sequence length="466" mass="51212">MSPPELQRAREKNPILELKIISASDVGHIILADKMDVYAIVSLTGDNIQKKQAAKTPIDFYGGSNPTWNHSVKFSVNEEAARLSLKVKLFSYWLKGEKDLYLGEVNVSVHELLGSNPLPPLTNGNDSKLRLVIYPLKITDVTKGTLSFSYRFNQAVLPVNIDHYPSAPDYSLSYGQPINPNPDPASSSQPVMYSPQCQTTTTKLTLQLMIKSAKDISKVNIGNEMNVYASVMIHEHNKPITDKTKTPVVYCAYRNPRWDHEVKFCLKEKLVREGLLTLTVKLIGVRTFLEDKVVGEVKVPIQELFDFNPPSLTLTNVGGGGDDNGMILVTRGVNVLGSYGDKGTLSFKYRFLAEQVPQPFIMYPIHGTSGYTIAQPGANAGSRNGQMPIYMQPQYNQQYSPPQLQPQPQKSLSQLQQPLLHTQSQSQSLSQTEGERPTTKPQGGSIAAVGLGAAIVGRVIGGALMG</sequence>
<dbReference type="PANTHER" id="PTHR32246:SF137">
    <property type="entry name" value="CALCIUM-DEPENDENT LIPID-BINDING (CALB DOMAIN) FAMILY PROTEIN"/>
    <property type="match status" value="1"/>
</dbReference>
<evidence type="ECO:0000259" key="2">
    <source>
        <dbReference type="PROSITE" id="PS50004"/>
    </source>
</evidence>
<comment type="caution">
    <text evidence="3">The sequence shown here is derived from an EMBL/GenBank/DDBJ whole genome shotgun (WGS) entry which is preliminary data.</text>
</comment>
<name>A0ABD1BTN9_CARAN</name>
<feature type="compositionally biased region" description="Low complexity" evidence="1">
    <location>
        <begin position="396"/>
        <end position="431"/>
    </location>
</feature>
<dbReference type="EMBL" id="JBANAX010000150">
    <property type="protein sequence ID" value="KAL1220548.1"/>
    <property type="molecule type" value="Genomic_DNA"/>
</dbReference>
<dbReference type="InterPro" id="IPR044750">
    <property type="entry name" value="C2_SRC2/BAP"/>
</dbReference>
<accession>A0ABD1BTN9</accession>
<evidence type="ECO:0000313" key="3">
    <source>
        <dbReference type="EMBL" id="KAL1220548.1"/>
    </source>
</evidence>
<evidence type="ECO:0000256" key="1">
    <source>
        <dbReference type="SAM" id="MobiDB-lite"/>
    </source>
</evidence>
<reference evidence="3 4" key="1">
    <citation type="submission" date="2024-04" db="EMBL/GenBank/DDBJ databases">
        <title>Genome assembly C_amara_ONT_v2.</title>
        <authorList>
            <person name="Yant L."/>
            <person name="Moore C."/>
            <person name="Slenker M."/>
        </authorList>
    </citation>
    <scope>NUCLEOTIDE SEQUENCE [LARGE SCALE GENOMIC DNA]</scope>
    <source>
        <tissue evidence="3">Leaf</tissue>
    </source>
</reference>
<dbReference type="InterPro" id="IPR000008">
    <property type="entry name" value="C2_dom"/>
</dbReference>
<dbReference type="Pfam" id="PF00168">
    <property type="entry name" value="C2"/>
    <property type="match status" value="2"/>
</dbReference>
<dbReference type="PROSITE" id="PS50004">
    <property type="entry name" value="C2"/>
    <property type="match status" value="2"/>
</dbReference>
<dbReference type="AlphaFoldDB" id="A0ABD1BTN9"/>
<protein>
    <submittedName>
        <fullName evidence="3">Protein SRC2</fullName>
    </submittedName>
</protein>